<accession>A0AAW2QIN6</accession>
<sequence length="113" mass="12131">MVSCMGIEGKYIDYLSTLCQTRIVVVGPLVQENAADHEIDSWIMNWLNRGLLVQEWAPQAAILASPAVAGFMSHCGLSSIMENVYFGVPVVAVPLKLDQLVNSRLVLGGGGEG</sequence>
<dbReference type="Gene3D" id="3.40.50.2000">
    <property type="entry name" value="Glycogen Phosphorylase B"/>
    <property type="match status" value="1"/>
</dbReference>
<dbReference type="EMBL" id="JACGWJ010000015">
    <property type="protein sequence ID" value="KAL0367678.1"/>
    <property type="molecule type" value="Genomic_DNA"/>
</dbReference>
<name>A0AAW2QIN6_SESRA</name>
<proteinExistence type="predicted"/>
<keyword evidence="1" id="KW-0808">Transferase</keyword>
<evidence type="ECO:0000256" key="1">
    <source>
        <dbReference type="ARBA" id="ARBA00022679"/>
    </source>
</evidence>
<dbReference type="InterPro" id="IPR002213">
    <property type="entry name" value="UDP_glucos_trans"/>
</dbReference>
<organism evidence="2">
    <name type="scientific">Sesamum radiatum</name>
    <name type="common">Black benniseed</name>
    <dbReference type="NCBI Taxonomy" id="300843"/>
    <lineage>
        <taxon>Eukaryota</taxon>
        <taxon>Viridiplantae</taxon>
        <taxon>Streptophyta</taxon>
        <taxon>Embryophyta</taxon>
        <taxon>Tracheophyta</taxon>
        <taxon>Spermatophyta</taxon>
        <taxon>Magnoliopsida</taxon>
        <taxon>eudicotyledons</taxon>
        <taxon>Gunneridae</taxon>
        <taxon>Pentapetalae</taxon>
        <taxon>asterids</taxon>
        <taxon>lamiids</taxon>
        <taxon>Lamiales</taxon>
        <taxon>Pedaliaceae</taxon>
        <taxon>Sesamum</taxon>
    </lineage>
</organism>
<dbReference type="PANTHER" id="PTHR48044:SF82">
    <property type="entry name" value="GLYCOSYLTRANSFERASE"/>
    <property type="match status" value="1"/>
</dbReference>
<dbReference type="AlphaFoldDB" id="A0AAW2QIN6"/>
<dbReference type="Pfam" id="PF00201">
    <property type="entry name" value="UDPGT"/>
    <property type="match status" value="1"/>
</dbReference>
<reference evidence="2" key="1">
    <citation type="submission" date="2020-06" db="EMBL/GenBank/DDBJ databases">
        <authorList>
            <person name="Li T."/>
            <person name="Hu X."/>
            <person name="Zhang T."/>
            <person name="Song X."/>
            <person name="Zhang H."/>
            <person name="Dai N."/>
            <person name="Sheng W."/>
            <person name="Hou X."/>
            <person name="Wei L."/>
        </authorList>
    </citation>
    <scope>NUCLEOTIDE SEQUENCE</scope>
    <source>
        <strain evidence="2">G02</strain>
        <tissue evidence="2">Leaf</tissue>
    </source>
</reference>
<comment type="caution">
    <text evidence="2">The sequence shown here is derived from an EMBL/GenBank/DDBJ whole genome shotgun (WGS) entry which is preliminary data.</text>
</comment>
<dbReference type="GO" id="GO:1901135">
    <property type="term" value="P:carbohydrate derivative metabolic process"/>
    <property type="evidence" value="ECO:0007669"/>
    <property type="project" value="UniProtKB-ARBA"/>
</dbReference>
<dbReference type="PANTHER" id="PTHR48044">
    <property type="entry name" value="GLYCOSYLTRANSFERASE"/>
    <property type="match status" value="1"/>
</dbReference>
<gene>
    <name evidence="2" type="ORF">Sradi_3657900</name>
</gene>
<dbReference type="SUPFAM" id="SSF53756">
    <property type="entry name" value="UDP-Glycosyltransferase/glycogen phosphorylase"/>
    <property type="match status" value="1"/>
</dbReference>
<reference evidence="2" key="2">
    <citation type="journal article" date="2024" name="Plant">
        <title>Genomic evolution and insights into agronomic trait innovations of Sesamum species.</title>
        <authorList>
            <person name="Miao H."/>
            <person name="Wang L."/>
            <person name="Qu L."/>
            <person name="Liu H."/>
            <person name="Sun Y."/>
            <person name="Le M."/>
            <person name="Wang Q."/>
            <person name="Wei S."/>
            <person name="Zheng Y."/>
            <person name="Lin W."/>
            <person name="Duan Y."/>
            <person name="Cao H."/>
            <person name="Xiong S."/>
            <person name="Wang X."/>
            <person name="Wei L."/>
            <person name="Li C."/>
            <person name="Ma Q."/>
            <person name="Ju M."/>
            <person name="Zhao R."/>
            <person name="Li G."/>
            <person name="Mu C."/>
            <person name="Tian Q."/>
            <person name="Mei H."/>
            <person name="Zhang T."/>
            <person name="Gao T."/>
            <person name="Zhang H."/>
        </authorList>
    </citation>
    <scope>NUCLEOTIDE SEQUENCE</scope>
    <source>
        <strain evidence="2">G02</strain>
    </source>
</reference>
<protein>
    <submittedName>
        <fullName evidence="2">Beta-D-glucosyl crocetin beta-1,6-glucosyltransferase</fullName>
    </submittedName>
</protein>
<evidence type="ECO:0000313" key="2">
    <source>
        <dbReference type="EMBL" id="KAL0367678.1"/>
    </source>
</evidence>
<dbReference type="GO" id="GO:0008194">
    <property type="term" value="F:UDP-glycosyltransferase activity"/>
    <property type="evidence" value="ECO:0007669"/>
    <property type="project" value="InterPro"/>
</dbReference>